<reference evidence="1 2" key="1">
    <citation type="submission" date="2022-05" db="EMBL/GenBank/DDBJ databases">
        <title>Genome Sequencing of Bee-Associated Microbes.</title>
        <authorList>
            <person name="Dunlap C."/>
        </authorList>
    </citation>
    <scope>NUCLEOTIDE SEQUENCE [LARGE SCALE GENOMIC DNA]</scope>
    <source>
        <strain evidence="1 2">NRRL NRS-750</strain>
    </source>
</reference>
<accession>A0ABT4E317</accession>
<sequence>MYIVNGKNYCRIDMNCVYVNWLEEELDSQSLATSLLVKQVKISQKE</sequence>
<keyword evidence="2" id="KW-1185">Reference proteome</keyword>
<comment type="caution">
    <text evidence="1">The sequence shown here is derived from an EMBL/GenBank/DDBJ whole genome shotgun (WGS) entry which is preliminary data.</text>
</comment>
<gene>
    <name evidence="1" type="ORF">M5X04_01995</name>
</gene>
<name>A0ABT4E317_PAEAL</name>
<protein>
    <submittedName>
        <fullName evidence="1">Uncharacterized protein</fullName>
    </submittedName>
</protein>
<dbReference type="Proteomes" id="UP001527090">
    <property type="component" value="Unassembled WGS sequence"/>
</dbReference>
<proteinExistence type="predicted"/>
<evidence type="ECO:0000313" key="2">
    <source>
        <dbReference type="Proteomes" id="UP001527090"/>
    </source>
</evidence>
<organism evidence="1 2">
    <name type="scientific">Paenibacillus alvei</name>
    <name type="common">Bacillus alvei</name>
    <dbReference type="NCBI Taxonomy" id="44250"/>
    <lineage>
        <taxon>Bacteria</taxon>
        <taxon>Bacillati</taxon>
        <taxon>Bacillota</taxon>
        <taxon>Bacilli</taxon>
        <taxon>Bacillales</taxon>
        <taxon>Paenibacillaceae</taxon>
        <taxon>Paenibacillus</taxon>
    </lineage>
</organism>
<dbReference type="EMBL" id="JAMDLY010000005">
    <property type="protein sequence ID" value="MCY9528112.1"/>
    <property type="molecule type" value="Genomic_DNA"/>
</dbReference>
<evidence type="ECO:0000313" key="1">
    <source>
        <dbReference type="EMBL" id="MCY9528112.1"/>
    </source>
</evidence>